<accession>A0A8J5X9J0</accession>
<organism evidence="2 3">
    <name type="scientific">Zizania palustris</name>
    <name type="common">Northern wild rice</name>
    <dbReference type="NCBI Taxonomy" id="103762"/>
    <lineage>
        <taxon>Eukaryota</taxon>
        <taxon>Viridiplantae</taxon>
        <taxon>Streptophyta</taxon>
        <taxon>Embryophyta</taxon>
        <taxon>Tracheophyta</taxon>
        <taxon>Spermatophyta</taxon>
        <taxon>Magnoliopsida</taxon>
        <taxon>Liliopsida</taxon>
        <taxon>Poales</taxon>
        <taxon>Poaceae</taxon>
        <taxon>BOP clade</taxon>
        <taxon>Oryzoideae</taxon>
        <taxon>Oryzeae</taxon>
        <taxon>Zizaniinae</taxon>
        <taxon>Zizania</taxon>
    </lineage>
</organism>
<keyword evidence="3" id="KW-1185">Reference proteome</keyword>
<dbReference type="EMBL" id="JAAALK010000079">
    <property type="protein sequence ID" value="KAG8100462.1"/>
    <property type="molecule type" value="Genomic_DNA"/>
</dbReference>
<feature type="region of interest" description="Disordered" evidence="1">
    <location>
        <begin position="1"/>
        <end position="63"/>
    </location>
</feature>
<evidence type="ECO:0000256" key="1">
    <source>
        <dbReference type="SAM" id="MobiDB-lite"/>
    </source>
</evidence>
<name>A0A8J5X9J0_ZIZPA</name>
<reference evidence="2" key="2">
    <citation type="submission" date="2021-02" db="EMBL/GenBank/DDBJ databases">
        <authorList>
            <person name="Kimball J.A."/>
            <person name="Haas M.W."/>
            <person name="Macchietto M."/>
            <person name="Kono T."/>
            <person name="Duquette J."/>
            <person name="Shao M."/>
        </authorList>
    </citation>
    <scope>NUCLEOTIDE SEQUENCE</scope>
    <source>
        <tissue evidence="2">Fresh leaf tissue</tissue>
    </source>
</reference>
<evidence type="ECO:0000313" key="2">
    <source>
        <dbReference type="EMBL" id="KAG8100462.1"/>
    </source>
</evidence>
<protein>
    <submittedName>
        <fullName evidence="2">Uncharacterized protein</fullName>
    </submittedName>
</protein>
<gene>
    <name evidence="2" type="ORF">GUJ93_ZPchr0013g36746</name>
</gene>
<reference evidence="2" key="1">
    <citation type="journal article" date="2021" name="bioRxiv">
        <title>Whole Genome Assembly and Annotation of Northern Wild Rice, Zizania palustris L., Supports a Whole Genome Duplication in the Zizania Genus.</title>
        <authorList>
            <person name="Haas M."/>
            <person name="Kono T."/>
            <person name="Macchietto M."/>
            <person name="Millas R."/>
            <person name="McGilp L."/>
            <person name="Shao M."/>
            <person name="Duquette J."/>
            <person name="Hirsch C.N."/>
            <person name="Kimball J."/>
        </authorList>
    </citation>
    <scope>NUCLEOTIDE SEQUENCE</scope>
    <source>
        <tissue evidence="2">Fresh leaf tissue</tissue>
    </source>
</reference>
<sequence length="102" mass="10240">MFIGVVTGGADISGGSRSDGRRSRGGLGGGSGNQSQGHRGPGLGEQLPGPRPGETPAPRLHGGVVVASPEEGTRGLASGLSLAPKLLLPRRASPWPRSRGTR</sequence>
<proteinExistence type="predicted"/>
<comment type="caution">
    <text evidence="2">The sequence shown here is derived from an EMBL/GenBank/DDBJ whole genome shotgun (WGS) entry which is preliminary data.</text>
</comment>
<dbReference type="AlphaFoldDB" id="A0A8J5X9J0"/>
<dbReference type="Proteomes" id="UP000729402">
    <property type="component" value="Unassembled WGS sequence"/>
</dbReference>
<evidence type="ECO:0000313" key="3">
    <source>
        <dbReference type="Proteomes" id="UP000729402"/>
    </source>
</evidence>